<organism evidence="1 2">
    <name type="scientific">Acinetobacter gyllenbergii CIP 110306 = MTCC 11365</name>
    <dbReference type="NCBI Taxonomy" id="1217657"/>
    <lineage>
        <taxon>Bacteria</taxon>
        <taxon>Pseudomonadati</taxon>
        <taxon>Pseudomonadota</taxon>
        <taxon>Gammaproteobacteria</taxon>
        <taxon>Moraxellales</taxon>
        <taxon>Moraxellaceae</taxon>
        <taxon>Acinetobacter</taxon>
    </lineage>
</organism>
<keyword evidence="2" id="KW-1185">Reference proteome</keyword>
<evidence type="ECO:0000313" key="2">
    <source>
        <dbReference type="Proteomes" id="UP000014523"/>
    </source>
</evidence>
<comment type="caution">
    <text evidence="1">The sequence shown here is derived from an EMBL/GenBank/DDBJ whole genome shotgun (WGS) entry which is preliminary data.</text>
</comment>
<protein>
    <submittedName>
        <fullName evidence="1">Uncharacterized protein</fullName>
    </submittedName>
</protein>
<dbReference type="RefSeq" id="WP_016542103.1">
    <property type="nucleotide sequence ID" value="NZ_ASQH01000015.1"/>
</dbReference>
<dbReference type="Proteomes" id="UP000014523">
    <property type="component" value="Unassembled WGS sequence"/>
</dbReference>
<proteinExistence type="predicted"/>
<dbReference type="EMBL" id="ATGG01000003">
    <property type="protein sequence ID" value="EPF93345.1"/>
    <property type="molecule type" value="Genomic_DNA"/>
</dbReference>
<sequence length="77" mass="7721">MAATSAVTGAWGASTSAVAGFGQVGWSSIALNAPKAGSFIKNNASGFFIFANEQVIGQASSRAVKAATAPKDEQSKK</sequence>
<dbReference type="AlphaFoldDB" id="A0A829HL57"/>
<evidence type="ECO:0000313" key="1">
    <source>
        <dbReference type="EMBL" id="EPF93345.1"/>
    </source>
</evidence>
<reference evidence="1 2" key="1">
    <citation type="submission" date="2013-06" db="EMBL/GenBank/DDBJ databases">
        <title>The Genome Sequence of Acinetobacter gyllenbergii CIP 110306.</title>
        <authorList>
            <consortium name="The Broad Institute Genome Sequencing Platform"/>
            <consortium name="The Broad Institute Genome Sequencing Center for Infectious Disease"/>
            <person name="Cerqueira G."/>
            <person name="Feldgarden M."/>
            <person name="Courvalin P."/>
            <person name="Perichon B."/>
            <person name="Grillot-Courvalin C."/>
            <person name="Clermont D."/>
            <person name="Rocha E."/>
            <person name="Yoon E.-J."/>
            <person name="Nemec A."/>
            <person name="Young S.K."/>
            <person name="Zeng Q."/>
            <person name="Gargeya S."/>
            <person name="Fitzgerald M."/>
            <person name="Abouelleil A."/>
            <person name="Alvarado L."/>
            <person name="Berlin A.M."/>
            <person name="Chapman S.B."/>
            <person name="Dewar J."/>
            <person name="Goldberg J."/>
            <person name="Griggs A."/>
            <person name="Gujja S."/>
            <person name="Hansen M."/>
            <person name="Howarth C."/>
            <person name="Imamovic A."/>
            <person name="Larimer J."/>
            <person name="McCowan C."/>
            <person name="Murphy C."/>
            <person name="Pearson M."/>
            <person name="Priest M."/>
            <person name="Roberts A."/>
            <person name="Saif S."/>
            <person name="Shea T."/>
            <person name="Sykes S."/>
            <person name="Wortman J."/>
            <person name="Nusbaum C."/>
            <person name="Birren B."/>
        </authorList>
    </citation>
    <scope>NUCLEOTIDE SEQUENCE [LARGE SCALE GENOMIC DNA]</scope>
    <source>
        <strain evidence="1 2">CIP 110306</strain>
    </source>
</reference>
<accession>A0A829HL57</accession>
<gene>
    <name evidence="1" type="ORF">F957_00141</name>
</gene>
<name>A0A829HL57_9GAMM</name>